<dbReference type="InterPro" id="IPR006521">
    <property type="entry name" value="Tail_protein_I"/>
</dbReference>
<dbReference type="Pfam" id="PF09684">
    <property type="entry name" value="Tail_P2_I"/>
    <property type="match status" value="1"/>
</dbReference>
<sequence>MTTDDVQKTPPNRPLVPSGSTPLEKRAAECLRLAVENPILIPDLINPDRCPEPLLPYLAWAFSVDKWDENWTDTVKRIAIKQSFFIHRHKGTLSAVKRVIEPIGYLVELKEWWQEQPNGEAGTFKLSVEVSESGLNEQTYNELVRLIEDVKPVSRHLKQLAIAVSPTGNLNTFIGQQIGEIISVYPQ</sequence>
<dbReference type="RefSeq" id="WP_135053826.1">
    <property type="nucleotide sequence ID" value="NZ_JADGLC010000001.1"/>
</dbReference>
<gene>
    <name evidence="2" type="ORF">E4T80_00060</name>
</gene>
<dbReference type="NCBIfam" id="TIGR01634">
    <property type="entry name" value="tail_P2_I"/>
    <property type="match status" value="1"/>
</dbReference>
<organism evidence="2 3">
    <name type="scientific">Muribacter muris</name>
    <dbReference type="NCBI Taxonomy" id="67855"/>
    <lineage>
        <taxon>Bacteria</taxon>
        <taxon>Pseudomonadati</taxon>
        <taxon>Pseudomonadota</taxon>
        <taxon>Gammaproteobacteria</taxon>
        <taxon>Pasteurellales</taxon>
        <taxon>Pasteurellaceae</taxon>
        <taxon>Muribacter</taxon>
    </lineage>
</organism>
<dbReference type="OrthoDB" id="90759at2"/>
<proteinExistence type="predicted"/>
<evidence type="ECO:0000313" key="3">
    <source>
        <dbReference type="Proteomes" id="UP000297396"/>
    </source>
</evidence>
<evidence type="ECO:0000313" key="2">
    <source>
        <dbReference type="EMBL" id="TFV13274.1"/>
    </source>
</evidence>
<reference evidence="2 3" key="1">
    <citation type="submission" date="2019-03" db="EMBL/GenBank/DDBJ databases">
        <title>Diversity of the mouse oral microbiome.</title>
        <authorList>
            <person name="Joseph S."/>
            <person name="Aduse-Opoku J."/>
            <person name="Curtis M."/>
            <person name="Wade W."/>
            <person name="Hashim A."/>
        </authorList>
    </citation>
    <scope>NUCLEOTIDE SEQUENCE [LARGE SCALE GENOMIC DNA]</scope>
    <source>
        <strain evidence="2 3">WT12</strain>
    </source>
</reference>
<accession>A0A4Y9K5E9</accession>
<evidence type="ECO:0000256" key="1">
    <source>
        <dbReference type="SAM" id="MobiDB-lite"/>
    </source>
</evidence>
<comment type="caution">
    <text evidence="2">The sequence shown here is derived from an EMBL/GenBank/DDBJ whole genome shotgun (WGS) entry which is preliminary data.</text>
</comment>
<name>A0A4Y9K5E9_9PAST</name>
<protein>
    <submittedName>
        <fullName evidence="2">Phage tail protein I</fullName>
    </submittedName>
</protein>
<dbReference type="EMBL" id="SPPA01000001">
    <property type="protein sequence ID" value="TFV13274.1"/>
    <property type="molecule type" value="Genomic_DNA"/>
</dbReference>
<dbReference type="AlphaFoldDB" id="A0A4Y9K5E9"/>
<feature type="region of interest" description="Disordered" evidence="1">
    <location>
        <begin position="1"/>
        <end position="21"/>
    </location>
</feature>
<dbReference type="Proteomes" id="UP000297396">
    <property type="component" value="Unassembled WGS sequence"/>
</dbReference>